<dbReference type="InterPro" id="IPR036396">
    <property type="entry name" value="Cyt_P450_sf"/>
</dbReference>
<evidence type="ECO:0000256" key="1">
    <source>
        <dbReference type="ARBA" id="ARBA00010617"/>
    </source>
</evidence>
<dbReference type="Proteomes" id="UP001501020">
    <property type="component" value="Unassembled WGS sequence"/>
</dbReference>
<name>A0ABP5LX25_9ACTN</name>
<dbReference type="InterPro" id="IPR002401">
    <property type="entry name" value="Cyt_P450_E_grp-I"/>
</dbReference>
<comment type="similarity">
    <text evidence="1 7">Belongs to the cytochrome P450 family.</text>
</comment>
<keyword evidence="3 7" id="KW-0479">Metal-binding</keyword>
<dbReference type="Pfam" id="PF00067">
    <property type="entry name" value="p450"/>
    <property type="match status" value="1"/>
</dbReference>
<dbReference type="EMBL" id="BAAAMR010000060">
    <property type="protein sequence ID" value="GAA2152770.1"/>
    <property type="molecule type" value="Genomic_DNA"/>
</dbReference>
<keyword evidence="2 7" id="KW-0349">Heme</keyword>
<evidence type="ECO:0000256" key="4">
    <source>
        <dbReference type="ARBA" id="ARBA00023002"/>
    </source>
</evidence>
<dbReference type="InterPro" id="IPR050196">
    <property type="entry name" value="Cytochrome_P450_Monoox"/>
</dbReference>
<keyword evidence="6 7" id="KW-0503">Monooxygenase</keyword>
<dbReference type="PRINTS" id="PR00385">
    <property type="entry name" value="P450"/>
</dbReference>
<evidence type="ECO:0000313" key="8">
    <source>
        <dbReference type="EMBL" id="GAA2152770.1"/>
    </source>
</evidence>
<sequence>MFIHSGAMTTRVRTPKVNGLRFARDTFRHGLRTEGPALDGTADIVRLTFNRHPLFVVRHPDHVDHVLRAQVDRYRKSVEYETLRAVLGLSLFTDEGGSWRRHRTLIGPVLARPRLADLFELMVDPVDRLLTTLDRDGDRFELEMAEAMTALTLDVVGSALFGRGMADLARRIGPNVTAGLRGAERATRTLLIADPPAVLVRAIAAAIRHSPVLPRRQARMREVMRTIDETVWGVITDRRAEPGRADDLLGLLLSVRDADGRPLPLKRVRDEAATFMLAGHETTANALSWMWYLLATNPGARNRLLAEVDEVLGDRRPVFADLPRLAWTTACFMEAMRLYPPAWSIPRRCVIGDDIAGHSIPRGSRVIIPIYAVHRDPRWWPAPETFDPGRFLPGAARQHHRAAYLPFGGGRRVCAGQHFAVIEATLLTAMLSRRYTFDQVPGFPVEPEATLTLRPRHGLRMIARRRLGSS</sequence>
<evidence type="ECO:0000256" key="6">
    <source>
        <dbReference type="ARBA" id="ARBA00023033"/>
    </source>
</evidence>
<dbReference type="PANTHER" id="PTHR24291:SF50">
    <property type="entry name" value="BIFUNCTIONAL ALBAFLAVENONE MONOOXYGENASE_TERPENE SYNTHASE"/>
    <property type="match status" value="1"/>
</dbReference>
<dbReference type="SUPFAM" id="SSF48264">
    <property type="entry name" value="Cytochrome P450"/>
    <property type="match status" value="1"/>
</dbReference>
<keyword evidence="9" id="KW-1185">Reference proteome</keyword>
<keyword evidence="5 7" id="KW-0408">Iron</keyword>
<dbReference type="PROSITE" id="PS00086">
    <property type="entry name" value="CYTOCHROME_P450"/>
    <property type="match status" value="1"/>
</dbReference>
<accession>A0ABP5LX25</accession>
<dbReference type="Gene3D" id="1.10.630.10">
    <property type="entry name" value="Cytochrome P450"/>
    <property type="match status" value="1"/>
</dbReference>
<dbReference type="InterPro" id="IPR017972">
    <property type="entry name" value="Cyt_P450_CS"/>
</dbReference>
<protein>
    <submittedName>
        <fullName evidence="8">Cytochrome P450</fullName>
    </submittedName>
</protein>
<dbReference type="PANTHER" id="PTHR24291">
    <property type="entry name" value="CYTOCHROME P450 FAMILY 4"/>
    <property type="match status" value="1"/>
</dbReference>
<evidence type="ECO:0000256" key="2">
    <source>
        <dbReference type="ARBA" id="ARBA00022617"/>
    </source>
</evidence>
<evidence type="ECO:0000256" key="3">
    <source>
        <dbReference type="ARBA" id="ARBA00022723"/>
    </source>
</evidence>
<evidence type="ECO:0000313" key="9">
    <source>
        <dbReference type="Proteomes" id="UP001501020"/>
    </source>
</evidence>
<dbReference type="PRINTS" id="PR00463">
    <property type="entry name" value="EP450I"/>
</dbReference>
<organism evidence="8 9">
    <name type="scientific">Actinomadura napierensis</name>
    <dbReference type="NCBI Taxonomy" id="267854"/>
    <lineage>
        <taxon>Bacteria</taxon>
        <taxon>Bacillati</taxon>
        <taxon>Actinomycetota</taxon>
        <taxon>Actinomycetes</taxon>
        <taxon>Streptosporangiales</taxon>
        <taxon>Thermomonosporaceae</taxon>
        <taxon>Actinomadura</taxon>
    </lineage>
</organism>
<gene>
    <name evidence="8" type="ORF">GCM10009727_58680</name>
</gene>
<reference evidence="9" key="1">
    <citation type="journal article" date="2019" name="Int. J. Syst. Evol. Microbiol.">
        <title>The Global Catalogue of Microorganisms (GCM) 10K type strain sequencing project: providing services to taxonomists for standard genome sequencing and annotation.</title>
        <authorList>
            <consortium name="The Broad Institute Genomics Platform"/>
            <consortium name="The Broad Institute Genome Sequencing Center for Infectious Disease"/>
            <person name="Wu L."/>
            <person name="Ma J."/>
        </authorList>
    </citation>
    <scope>NUCLEOTIDE SEQUENCE [LARGE SCALE GENOMIC DNA]</scope>
    <source>
        <strain evidence="9">JCM 13850</strain>
    </source>
</reference>
<evidence type="ECO:0000256" key="7">
    <source>
        <dbReference type="RuleBase" id="RU000461"/>
    </source>
</evidence>
<comment type="caution">
    <text evidence="8">The sequence shown here is derived from an EMBL/GenBank/DDBJ whole genome shotgun (WGS) entry which is preliminary data.</text>
</comment>
<keyword evidence="4 7" id="KW-0560">Oxidoreductase</keyword>
<evidence type="ECO:0000256" key="5">
    <source>
        <dbReference type="ARBA" id="ARBA00023004"/>
    </source>
</evidence>
<dbReference type="InterPro" id="IPR001128">
    <property type="entry name" value="Cyt_P450"/>
</dbReference>
<proteinExistence type="inferred from homology"/>